<accession>A0A0G4IIF6</accession>
<evidence type="ECO:0000313" key="3">
    <source>
        <dbReference type="Proteomes" id="UP000039324"/>
    </source>
</evidence>
<protein>
    <submittedName>
        <fullName evidence="1">Uncharacterized protein</fullName>
    </submittedName>
</protein>
<reference evidence="2 4" key="2">
    <citation type="submission" date="2018-03" db="EMBL/GenBank/DDBJ databases">
        <authorList>
            <person name="Fogelqvist J."/>
        </authorList>
    </citation>
    <scope>NUCLEOTIDE SEQUENCE [LARGE SCALE GENOMIC DNA]</scope>
</reference>
<reference evidence="1 3" key="1">
    <citation type="submission" date="2015-02" db="EMBL/GenBank/DDBJ databases">
        <authorList>
            <person name="Chooi Y.-H."/>
        </authorList>
    </citation>
    <scope>NUCLEOTIDE SEQUENCE [LARGE SCALE GENOMIC DNA]</scope>
    <source>
        <strain evidence="1">E3</strain>
    </source>
</reference>
<dbReference type="AlphaFoldDB" id="A0A0G4IIF6"/>
<proteinExistence type="predicted"/>
<gene>
    <name evidence="1" type="ORF">PBRA_003675</name>
    <name evidence="2" type="ORF">PLBR_LOCUS1408</name>
</gene>
<dbReference type="EMBL" id="CDSF01000002">
    <property type="protein sequence ID" value="CEO94862.1"/>
    <property type="molecule type" value="Genomic_DNA"/>
</dbReference>
<dbReference type="Proteomes" id="UP000290189">
    <property type="component" value="Unassembled WGS sequence"/>
</dbReference>
<name>A0A0G4IIF6_PLABS</name>
<evidence type="ECO:0000313" key="1">
    <source>
        <dbReference type="EMBL" id="CEO94862.1"/>
    </source>
</evidence>
<evidence type="ECO:0000313" key="2">
    <source>
        <dbReference type="EMBL" id="SPQ94193.1"/>
    </source>
</evidence>
<organism evidence="1 3">
    <name type="scientific">Plasmodiophora brassicae</name>
    <name type="common">Clubroot disease agent</name>
    <dbReference type="NCBI Taxonomy" id="37360"/>
    <lineage>
        <taxon>Eukaryota</taxon>
        <taxon>Sar</taxon>
        <taxon>Rhizaria</taxon>
        <taxon>Endomyxa</taxon>
        <taxon>Phytomyxea</taxon>
        <taxon>Plasmodiophorida</taxon>
        <taxon>Plasmodiophoridae</taxon>
        <taxon>Plasmodiophora</taxon>
    </lineage>
</organism>
<keyword evidence="3" id="KW-1185">Reference proteome</keyword>
<evidence type="ECO:0000313" key="4">
    <source>
        <dbReference type="Proteomes" id="UP000290189"/>
    </source>
</evidence>
<keyword evidence="2" id="KW-0496">Mitochondrion</keyword>
<dbReference type="Proteomes" id="UP000039324">
    <property type="component" value="Unassembled WGS sequence"/>
</dbReference>
<sequence>MQDVGALDALVAAVTDYSSRCKGSAVKVLQACPTGSQVHFEWTPPNSPPRDVYVRLLTVHGQSNALTIRAQARYQVPHDRLTTTAILMNILNQNCDCGSFRVNMSTGHISYVVSAFHNGTNTADMTSRFMKEIDLRLDTFLNICLLNA</sequence>
<dbReference type="EMBL" id="OVEO01000002">
    <property type="protein sequence ID" value="SPQ94193.1"/>
    <property type="molecule type" value="Genomic_DNA"/>
</dbReference>
<geneLocation type="mitochondrion" evidence="2"/>